<dbReference type="KEGG" id="pfj:MYCFIDRAFT_170317"/>
<dbReference type="OrthoDB" id="3634800at2759"/>
<dbReference type="AlphaFoldDB" id="N1QBU0"/>
<protein>
    <submittedName>
        <fullName evidence="2">Uncharacterized protein</fullName>
    </submittedName>
</protein>
<evidence type="ECO:0000256" key="1">
    <source>
        <dbReference type="SAM" id="MobiDB-lite"/>
    </source>
</evidence>
<gene>
    <name evidence="2" type="ORF">MYCFIDRAFT_170317</name>
</gene>
<feature type="compositionally biased region" description="Polar residues" evidence="1">
    <location>
        <begin position="632"/>
        <end position="647"/>
    </location>
</feature>
<sequence>MVQHDLNALGFPNSFEACTNQDFKPAPRADANPIRASLLTGYTMMPGFPPFTSSPESRKPSTTSWRMVPVCSSNFLVSALQLQHGHQWKSQRFHSTSSFWKKAQTSRACNKNSILTEETFLLLQNPALPVTICSPLLDPTEYRGKMVQFREFHDAPHRLYPSELWKLRRFPYIIKTKRELKDKGVVLKSSPGGGGHNWHASIINERQEFCIRRGLPVTPAPTRKKRGLISRLQKADEDMVFRFLDLPPELRVQVYVAFLESIREELPEHPIDRVYVQPPITAVNRLIRQEALPEFYKVLPPRLEVWTRVPGATERWSNSSTAFAVCSFLAEKFITKAHRDTLDHVKSLNLVGTTEEGDPGSGSWQIELDLHAGTAKIDINELRDDDLKAKVFANKDPVQIHQIMARSSYALKIGVQSRRSSCPLRRHESMELPDEWRRAFREDQDSALSILPILLLGFFQFEAFLAVQLRLPTSDCCSTQLVNRQHLRILIGTSLRSDQCLQSMGRQPIQENYIQAITHRSSILPSLASKFVIVLHITPIGMTEPSFTTRMKRRRGEGEGWWDIMVDFKAGNGAGQLGKKDEPVQEVMDARLAGFVEWRKGSGGRLRLQLHDVDAVQALTGFKKLEAKPSAASHNGLNGQQQSNPSYHVQKVPSPRKSQARRLPQYRL</sequence>
<evidence type="ECO:0000313" key="2">
    <source>
        <dbReference type="EMBL" id="EME88732.1"/>
    </source>
</evidence>
<reference evidence="2 3" key="1">
    <citation type="journal article" date="2012" name="PLoS Pathog.">
        <title>Diverse lifestyles and strategies of plant pathogenesis encoded in the genomes of eighteen Dothideomycetes fungi.</title>
        <authorList>
            <person name="Ohm R.A."/>
            <person name="Feau N."/>
            <person name="Henrissat B."/>
            <person name="Schoch C.L."/>
            <person name="Horwitz B.A."/>
            <person name="Barry K.W."/>
            <person name="Condon B.J."/>
            <person name="Copeland A.C."/>
            <person name="Dhillon B."/>
            <person name="Glaser F."/>
            <person name="Hesse C.N."/>
            <person name="Kosti I."/>
            <person name="LaButti K."/>
            <person name="Lindquist E.A."/>
            <person name="Lucas S."/>
            <person name="Salamov A.A."/>
            <person name="Bradshaw R.E."/>
            <person name="Ciuffetti L."/>
            <person name="Hamelin R.C."/>
            <person name="Kema G.H.J."/>
            <person name="Lawrence C."/>
            <person name="Scott J.A."/>
            <person name="Spatafora J.W."/>
            <person name="Turgeon B.G."/>
            <person name="de Wit P.J.G.M."/>
            <person name="Zhong S."/>
            <person name="Goodwin S.B."/>
            <person name="Grigoriev I.V."/>
        </authorList>
    </citation>
    <scope>NUCLEOTIDE SEQUENCE [LARGE SCALE GENOMIC DNA]</scope>
    <source>
        <strain evidence="2 3">CIRAD86</strain>
    </source>
</reference>
<keyword evidence="3" id="KW-1185">Reference proteome</keyword>
<dbReference type="GeneID" id="19332475"/>
<evidence type="ECO:0000313" key="3">
    <source>
        <dbReference type="Proteomes" id="UP000016932"/>
    </source>
</evidence>
<dbReference type="EMBL" id="KB446555">
    <property type="protein sequence ID" value="EME88732.1"/>
    <property type="molecule type" value="Genomic_DNA"/>
</dbReference>
<name>N1QBU0_PSEFD</name>
<accession>N1QBU0</accession>
<feature type="region of interest" description="Disordered" evidence="1">
    <location>
        <begin position="629"/>
        <end position="668"/>
    </location>
</feature>
<dbReference type="RefSeq" id="XP_007921645.1">
    <property type="nucleotide sequence ID" value="XM_007923454.1"/>
</dbReference>
<dbReference type="Proteomes" id="UP000016932">
    <property type="component" value="Unassembled WGS sequence"/>
</dbReference>
<organism evidence="2 3">
    <name type="scientific">Pseudocercospora fijiensis (strain CIRAD86)</name>
    <name type="common">Black leaf streak disease fungus</name>
    <name type="synonym">Mycosphaerella fijiensis</name>
    <dbReference type="NCBI Taxonomy" id="383855"/>
    <lineage>
        <taxon>Eukaryota</taxon>
        <taxon>Fungi</taxon>
        <taxon>Dikarya</taxon>
        <taxon>Ascomycota</taxon>
        <taxon>Pezizomycotina</taxon>
        <taxon>Dothideomycetes</taxon>
        <taxon>Dothideomycetidae</taxon>
        <taxon>Mycosphaerellales</taxon>
        <taxon>Mycosphaerellaceae</taxon>
        <taxon>Pseudocercospora</taxon>
    </lineage>
</organism>
<dbReference type="HOGENOM" id="CLU_411102_0_0_1"/>
<proteinExistence type="predicted"/>
<dbReference type="VEuPathDB" id="FungiDB:MYCFIDRAFT_170317"/>